<sequence>MTQKEFCCDERCGSKQAGSVVTPQVRSPPATGCFAAALVAVADSDLLQAVIAALSAIVMDMVKARASAG</sequence>
<comment type="caution">
    <text evidence="1">The sequence shown here is derived from an EMBL/GenBank/DDBJ whole genome shotgun (WGS) entry which is preliminary data.</text>
</comment>
<gene>
    <name evidence="1" type="ORF">GCM10010985_32900</name>
</gene>
<proteinExistence type="predicted"/>
<organism evidence="1 2">
    <name type="scientific">Caballeronia grimmiae</name>
    <dbReference type="NCBI Taxonomy" id="1071679"/>
    <lineage>
        <taxon>Bacteria</taxon>
        <taxon>Pseudomonadati</taxon>
        <taxon>Pseudomonadota</taxon>
        <taxon>Betaproteobacteria</taxon>
        <taxon>Burkholderiales</taxon>
        <taxon>Burkholderiaceae</taxon>
        <taxon>Caballeronia</taxon>
    </lineage>
</organism>
<dbReference type="Proteomes" id="UP000597138">
    <property type="component" value="Unassembled WGS sequence"/>
</dbReference>
<evidence type="ECO:0000313" key="1">
    <source>
        <dbReference type="EMBL" id="GGD75794.1"/>
    </source>
</evidence>
<reference evidence="2" key="1">
    <citation type="journal article" date="2019" name="Int. J. Syst. Evol. Microbiol.">
        <title>The Global Catalogue of Microorganisms (GCM) 10K type strain sequencing project: providing services to taxonomists for standard genome sequencing and annotation.</title>
        <authorList>
            <consortium name="The Broad Institute Genomics Platform"/>
            <consortium name="The Broad Institute Genome Sequencing Center for Infectious Disease"/>
            <person name="Wu L."/>
            <person name="Ma J."/>
        </authorList>
    </citation>
    <scope>NUCLEOTIDE SEQUENCE [LARGE SCALE GENOMIC DNA]</scope>
    <source>
        <strain evidence="2">CGMCC 1.11013</strain>
    </source>
</reference>
<keyword evidence="2" id="KW-1185">Reference proteome</keyword>
<accession>A0ABQ1RMV6</accession>
<evidence type="ECO:0000313" key="2">
    <source>
        <dbReference type="Proteomes" id="UP000597138"/>
    </source>
</evidence>
<name>A0ABQ1RMV6_9BURK</name>
<protein>
    <submittedName>
        <fullName evidence="1">Uncharacterized protein</fullName>
    </submittedName>
</protein>
<dbReference type="EMBL" id="BMEG01000005">
    <property type="protein sequence ID" value="GGD75794.1"/>
    <property type="molecule type" value="Genomic_DNA"/>
</dbReference>